<dbReference type="EMBL" id="FNEJ01000016">
    <property type="protein sequence ID" value="SDJ05483.1"/>
    <property type="molecule type" value="Genomic_DNA"/>
</dbReference>
<dbReference type="Pfam" id="PF01548">
    <property type="entry name" value="DEDD_Tnp_IS110"/>
    <property type="match status" value="1"/>
</dbReference>
<accession>A0A1G8QLI7</accession>
<keyword evidence="3" id="KW-1185">Reference proteome</keyword>
<protein>
    <recommendedName>
        <fullName evidence="1">Transposase IS110-like N-terminal domain-containing protein</fullName>
    </recommendedName>
</protein>
<proteinExistence type="predicted"/>
<feature type="domain" description="Transposase IS110-like N-terminal" evidence="1">
    <location>
        <begin position="2"/>
        <end position="59"/>
    </location>
</feature>
<evidence type="ECO:0000313" key="2">
    <source>
        <dbReference type="EMBL" id="SDJ05483.1"/>
    </source>
</evidence>
<reference evidence="2 3" key="1">
    <citation type="submission" date="2016-10" db="EMBL/GenBank/DDBJ databases">
        <authorList>
            <person name="de Groot N.N."/>
        </authorList>
    </citation>
    <scope>NUCLEOTIDE SEQUENCE [LARGE SCALE GENOMIC DNA]</scope>
    <source>
        <strain evidence="2 3">DSM 26424</strain>
    </source>
</reference>
<dbReference type="STRING" id="555512.SAMN04487993_101656"/>
<evidence type="ECO:0000313" key="3">
    <source>
        <dbReference type="Proteomes" id="UP000199093"/>
    </source>
</evidence>
<dbReference type="InterPro" id="IPR002525">
    <property type="entry name" value="Transp_IS110-like_N"/>
</dbReference>
<dbReference type="AlphaFoldDB" id="A0A1G8QLI7"/>
<sequence>MKTDRRDAVMLAQLHRSCELTAVWVPDAAHEAVRDLVRARATAMRVLGKARQHLQGILLRHGRIYPGKKGWMVAYRRWLTTVRFQHPAQQIVFQDYVDAVADAEALVEKLTGRSPTCCRAAPWHPWAKPCKQCAGSPSSLR</sequence>
<dbReference type="Proteomes" id="UP000199093">
    <property type="component" value="Unassembled WGS sequence"/>
</dbReference>
<gene>
    <name evidence="2" type="ORF">SAMN04487993_101656</name>
</gene>
<name>A0A1G8QLI7_9RHOB</name>
<evidence type="ECO:0000259" key="1">
    <source>
        <dbReference type="Pfam" id="PF01548"/>
    </source>
</evidence>
<organism evidence="2 3">
    <name type="scientific">Salipiger marinus</name>
    <dbReference type="NCBI Taxonomy" id="555512"/>
    <lineage>
        <taxon>Bacteria</taxon>
        <taxon>Pseudomonadati</taxon>
        <taxon>Pseudomonadota</taxon>
        <taxon>Alphaproteobacteria</taxon>
        <taxon>Rhodobacterales</taxon>
        <taxon>Roseobacteraceae</taxon>
        <taxon>Salipiger</taxon>
    </lineage>
</organism>